<evidence type="ECO:0000313" key="2">
    <source>
        <dbReference type="EMBL" id="HIU29476.1"/>
    </source>
</evidence>
<dbReference type="CDD" id="cd00093">
    <property type="entry name" value="HTH_XRE"/>
    <property type="match status" value="1"/>
</dbReference>
<evidence type="ECO:0000259" key="1">
    <source>
        <dbReference type="PROSITE" id="PS50943"/>
    </source>
</evidence>
<comment type="caution">
    <text evidence="2">The sequence shown here is derived from an EMBL/GenBank/DDBJ whole genome shotgun (WGS) entry which is preliminary data.</text>
</comment>
<proteinExistence type="predicted"/>
<dbReference type="InterPro" id="IPR001387">
    <property type="entry name" value="Cro/C1-type_HTH"/>
</dbReference>
<dbReference type="AlphaFoldDB" id="A0A9D1I6U5"/>
<reference evidence="2" key="2">
    <citation type="journal article" date="2021" name="PeerJ">
        <title>Extensive microbial diversity within the chicken gut microbiome revealed by metagenomics and culture.</title>
        <authorList>
            <person name="Gilroy R."/>
            <person name="Ravi A."/>
            <person name="Getino M."/>
            <person name="Pursley I."/>
            <person name="Horton D.L."/>
            <person name="Alikhan N.F."/>
            <person name="Baker D."/>
            <person name="Gharbi K."/>
            <person name="Hall N."/>
            <person name="Watson M."/>
            <person name="Adriaenssens E.M."/>
            <person name="Foster-Nyarko E."/>
            <person name="Jarju S."/>
            <person name="Secka A."/>
            <person name="Antonio M."/>
            <person name="Oren A."/>
            <person name="Chaudhuri R.R."/>
            <person name="La Ragione R."/>
            <person name="Hildebrand F."/>
            <person name="Pallen M.J."/>
        </authorList>
    </citation>
    <scope>NUCLEOTIDE SEQUENCE</scope>
    <source>
        <strain evidence="2">CHK195-4489</strain>
    </source>
</reference>
<dbReference type="EMBL" id="DVMM01000084">
    <property type="protein sequence ID" value="HIU29476.1"/>
    <property type="molecule type" value="Genomic_DNA"/>
</dbReference>
<feature type="domain" description="HTH cro/C1-type" evidence="1">
    <location>
        <begin position="47"/>
        <end position="66"/>
    </location>
</feature>
<dbReference type="Proteomes" id="UP000824089">
    <property type="component" value="Unassembled WGS sequence"/>
</dbReference>
<dbReference type="InterPro" id="IPR010982">
    <property type="entry name" value="Lambda_DNA-bd_dom_sf"/>
</dbReference>
<dbReference type="GO" id="GO:0003677">
    <property type="term" value="F:DNA binding"/>
    <property type="evidence" value="ECO:0007669"/>
    <property type="project" value="InterPro"/>
</dbReference>
<evidence type="ECO:0000313" key="3">
    <source>
        <dbReference type="Proteomes" id="UP000824089"/>
    </source>
</evidence>
<protein>
    <submittedName>
        <fullName evidence="2">Helix-turn-helix transcriptional regulator</fullName>
    </submittedName>
</protein>
<dbReference type="PROSITE" id="PS50943">
    <property type="entry name" value="HTH_CROC1"/>
    <property type="match status" value="1"/>
</dbReference>
<organism evidence="2 3">
    <name type="scientific">Candidatus Egerieisoma faecipullorum</name>
    <dbReference type="NCBI Taxonomy" id="2840963"/>
    <lineage>
        <taxon>Bacteria</taxon>
        <taxon>Bacillati</taxon>
        <taxon>Bacillota</taxon>
        <taxon>Clostridia</taxon>
        <taxon>Eubacteriales</taxon>
        <taxon>Clostridiaceae</taxon>
        <taxon>Clostridiaceae incertae sedis</taxon>
        <taxon>Candidatus Egerieisoma</taxon>
    </lineage>
</organism>
<gene>
    <name evidence="2" type="ORF">IAD50_04165</name>
</gene>
<dbReference type="Gene3D" id="1.10.260.40">
    <property type="entry name" value="lambda repressor-like DNA-binding domains"/>
    <property type="match status" value="1"/>
</dbReference>
<reference evidence="2" key="1">
    <citation type="submission" date="2020-10" db="EMBL/GenBank/DDBJ databases">
        <authorList>
            <person name="Gilroy R."/>
        </authorList>
    </citation>
    <scope>NUCLEOTIDE SEQUENCE</scope>
    <source>
        <strain evidence="2">CHK195-4489</strain>
    </source>
</reference>
<name>A0A9D1I6U5_9CLOT</name>
<accession>A0A9D1I6U5</accession>
<sequence>MRFYERFEELCREKGVKPTPATLEAGCSRGSASYWKKKYLEGEDALPDTRNAQALADYFGVSVDYLLGGAEDDAAGTPSPPCVQSAEDEKKERFCPGSPDLFSPQDAELIFALWGDADNIDEKDLEDVKRFAAFIKERKRGQ</sequence>